<dbReference type="EMBL" id="CADIKH010000004">
    <property type="protein sequence ID" value="CAB3749447.1"/>
    <property type="molecule type" value="Genomic_DNA"/>
</dbReference>
<dbReference type="PANTHER" id="PTHR10151">
    <property type="entry name" value="ECTONUCLEOTIDE PYROPHOSPHATASE/PHOSPHODIESTERASE"/>
    <property type="match status" value="1"/>
</dbReference>
<reference evidence="2 3" key="1">
    <citation type="submission" date="2020-04" db="EMBL/GenBank/DDBJ databases">
        <authorList>
            <person name="De Canck E."/>
        </authorList>
    </citation>
    <scope>NUCLEOTIDE SEQUENCE [LARGE SCALE GENOMIC DNA]</scope>
    <source>
        <strain evidence="2 3">LMG 29542</strain>
    </source>
</reference>
<dbReference type="RefSeq" id="WP_175225347.1">
    <property type="nucleotide sequence ID" value="NZ_CADIKH010000004.1"/>
</dbReference>
<name>A0A6J5D7Q4_9BURK</name>
<dbReference type="GO" id="GO:0016787">
    <property type="term" value="F:hydrolase activity"/>
    <property type="evidence" value="ECO:0007669"/>
    <property type="project" value="UniProtKB-ARBA"/>
</dbReference>
<proteinExistence type="predicted"/>
<feature type="region of interest" description="Disordered" evidence="1">
    <location>
        <begin position="1"/>
        <end position="22"/>
    </location>
</feature>
<evidence type="ECO:0000313" key="3">
    <source>
        <dbReference type="Proteomes" id="UP000494363"/>
    </source>
</evidence>
<dbReference type="AlphaFoldDB" id="A0A6J5D7Q4"/>
<dbReference type="InterPro" id="IPR017850">
    <property type="entry name" value="Alkaline_phosphatase_core_sf"/>
</dbReference>
<dbReference type="InterPro" id="IPR002591">
    <property type="entry name" value="Phosphodiest/P_Trfase"/>
</dbReference>
<gene>
    <name evidence="2" type="ORF">LMG29542_00992</name>
</gene>
<evidence type="ECO:0000256" key="1">
    <source>
        <dbReference type="SAM" id="MobiDB-lite"/>
    </source>
</evidence>
<keyword evidence="3" id="KW-1185">Reference proteome</keyword>
<accession>A0A6J5D7Q4</accession>
<dbReference type="Proteomes" id="UP000494363">
    <property type="component" value="Unassembled WGS sequence"/>
</dbReference>
<dbReference type="SUPFAM" id="SSF53649">
    <property type="entry name" value="Alkaline phosphatase-like"/>
    <property type="match status" value="1"/>
</dbReference>
<dbReference type="Gene3D" id="3.40.720.10">
    <property type="entry name" value="Alkaline Phosphatase, subunit A"/>
    <property type="match status" value="2"/>
</dbReference>
<protein>
    <recommendedName>
        <fullName evidence="4">Alkaline phosphatase family protein</fullName>
    </recommendedName>
</protein>
<evidence type="ECO:0008006" key="4">
    <source>
        <dbReference type="Google" id="ProtNLM"/>
    </source>
</evidence>
<evidence type="ECO:0000313" key="2">
    <source>
        <dbReference type="EMBL" id="CAB3749447.1"/>
    </source>
</evidence>
<dbReference type="PANTHER" id="PTHR10151:SF120">
    <property type="entry name" value="BIS(5'-ADENOSYL)-TRIPHOSPHATASE"/>
    <property type="match status" value="1"/>
</dbReference>
<sequence>MNARHDNPVPGAQDGLGQPAPRPRTRRVVFVCCDALGHEWIDAHLTPVMYALAHDGLWCANHRAVFPSVTRVSAACVATGCLPYRHGLHGNQMGLIEGGKLRVYDVGQPDFRTHLRRATGTTLRMPTLAERVAGHGGFIAMSNVSPGAAYFLDPEHFGHVYHRAGSYAPGGQPIVGTAALQIGQDFGGDWAMTRRFCTEVLTWRRPSIAVLWLAHPDATLHAAPLGSAAHREALRHADRCVAEVLRTVRRLRTQGDDILLLAGSDHGQETIAGSIDIDAWLCAQGLAQQIEAGEIAVAAQGTAALLYATETGRPKLHEVLDRLRGEPWVDALETGVALRARGMAAQDGIVAAINLAQVAGENTYGVRGKRWTAAEPGKTKVPGHGEHGGWGTDETRPFLIVDHASVTPMTVEQRTSLVDIAPTMLDFLGLPHGGLDGRSLLMPHRAQPAGAGADSRG</sequence>
<dbReference type="Pfam" id="PF01663">
    <property type="entry name" value="Phosphodiest"/>
    <property type="match status" value="1"/>
</dbReference>
<organism evidence="2 3">
    <name type="scientific">Paraburkholderia humisilvae</name>
    <dbReference type="NCBI Taxonomy" id="627669"/>
    <lineage>
        <taxon>Bacteria</taxon>
        <taxon>Pseudomonadati</taxon>
        <taxon>Pseudomonadota</taxon>
        <taxon>Betaproteobacteria</taxon>
        <taxon>Burkholderiales</taxon>
        <taxon>Burkholderiaceae</taxon>
        <taxon>Paraburkholderia</taxon>
    </lineage>
</organism>